<keyword evidence="1" id="KW-0732">Signal</keyword>
<dbReference type="HOGENOM" id="CLU_828360_0_0_9"/>
<dbReference type="RefSeq" id="WP_005606374.1">
    <property type="nucleotide sequence ID" value="NZ_CP102283.1"/>
</dbReference>
<dbReference type="Proteomes" id="UP000005926">
    <property type="component" value="Unassembled WGS sequence"/>
</dbReference>
<dbReference type="PROSITE" id="PS51257">
    <property type="entry name" value="PROKAR_LIPOPROTEIN"/>
    <property type="match status" value="1"/>
</dbReference>
<evidence type="ECO:0000313" key="3">
    <source>
        <dbReference type="Proteomes" id="UP000005926"/>
    </source>
</evidence>
<dbReference type="AlphaFoldDB" id="C8NIM4"/>
<reference evidence="2 3" key="1">
    <citation type="submission" date="2009-08" db="EMBL/GenBank/DDBJ databases">
        <authorList>
            <person name="Muzny D."/>
            <person name="Qin X."/>
            <person name="Deng J."/>
            <person name="Jiang H."/>
            <person name="Liu Y."/>
            <person name="Qu J."/>
            <person name="Song X.-Z."/>
            <person name="Zhang L."/>
            <person name="Thornton R."/>
            <person name="Coyle M."/>
            <person name="Francisco L."/>
            <person name="Jackson L."/>
            <person name="Javaid M."/>
            <person name="Korchina V."/>
            <person name="Kovar C."/>
            <person name="Mata R."/>
            <person name="Mathew T."/>
            <person name="Ngo R."/>
            <person name="Nguyen L."/>
            <person name="Nguyen N."/>
            <person name="Okwuonu G."/>
            <person name="Ongeri F."/>
            <person name="Pham C."/>
            <person name="Simmons D."/>
            <person name="Wilczek-Boney K."/>
            <person name="Hale W."/>
            <person name="Jakkamsetti A."/>
            <person name="Pham P."/>
            <person name="Ruth R."/>
            <person name="San Lucas F."/>
            <person name="Warren J."/>
            <person name="Zhang J."/>
            <person name="Zhao Z."/>
            <person name="Zhou C."/>
            <person name="Zhu D."/>
            <person name="Lee S."/>
            <person name="Bess C."/>
            <person name="Blankenburg K."/>
            <person name="Forbes L."/>
            <person name="Fu Q."/>
            <person name="Gubbala S."/>
            <person name="Hirani K."/>
            <person name="Jayaseelan J.C."/>
            <person name="Lara F."/>
            <person name="Munidasa M."/>
            <person name="Palculict T."/>
            <person name="Patil S."/>
            <person name="Pu L.-L."/>
            <person name="Saada N."/>
            <person name="Tang L."/>
            <person name="Weissenberger G."/>
            <person name="Zhu Y."/>
            <person name="Hemphill L."/>
            <person name="Shang Y."/>
            <person name="Youmans B."/>
            <person name="Ayvaz T."/>
            <person name="Ross M."/>
            <person name="Santibanez J."/>
            <person name="Aqrawi P."/>
            <person name="Gross S."/>
            <person name="Joshi V."/>
            <person name="Fowler G."/>
            <person name="Nazareth L."/>
            <person name="Reid J."/>
            <person name="Worley K."/>
            <person name="Petrosino J."/>
            <person name="Highlander S."/>
            <person name="Gibbs R."/>
        </authorList>
    </citation>
    <scope>NUCLEOTIDE SEQUENCE [LARGE SCALE GENOMIC DNA]</scope>
    <source>
        <strain evidence="2 3">ATCC 49175</strain>
    </source>
</reference>
<dbReference type="eggNOG" id="ENOG50309KC">
    <property type="taxonomic scope" value="Bacteria"/>
</dbReference>
<sequence>MKKKLLTFLCLMATVVLAACGFKKVDAGNYLKTSFSGVDTKGRITYQFNTEELITAFLVENPKADAKTESELKAAIAEVKISPSKTENLSNDEEVTLTFANTKNLEKFVTIPSEKKVKVTGLTAVKKLNSEELAKLVSLEATGFNKKGKAKVRINDPRVASIRFVVENDGQLENGKDAKIKIDGNFDKVLESNGYILEGDGSFTLPVKGLKTVADKFEDAKNKDEVVKKLKEEINKKYTDATITFDKTYYRGLSSGVGESGYGDGLIEGNGNLVMLVRVEYKYAGKRTLAIGLSNLVTNAEGNIELKDAQLVDKYFDDFATAAQKLEAIGYTEVK</sequence>
<proteinExistence type="predicted"/>
<keyword evidence="3" id="KW-1185">Reference proteome</keyword>
<name>C8NIM4_9LACT</name>
<evidence type="ECO:0000313" key="2">
    <source>
        <dbReference type="EMBL" id="EEW36421.1"/>
    </source>
</evidence>
<evidence type="ECO:0000256" key="1">
    <source>
        <dbReference type="SAM" id="SignalP"/>
    </source>
</evidence>
<feature type="signal peptide" evidence="1">
    <location>
        <begin position="1"/>
        <end position="18"/>
    </location>
</feature>
<comment type="caution">
    <text evidence="2">The sequence shown here is derived from an EMBL/GenBank/DDBJ whole genome shotgun (WGS) entry which is preliminary data.</text>
</comment>
<organism evidence="2 3">
    <name type="scientific">Granulicatella adiacens ATCC 49175</name>
    <dbReference type="NCBI Taxonomy" id="638301"/>
    <lineage>
        <taxon>Bacteria</taxon>
        <taxon>Bacillati</taxon>
        <taxon>Bacillota</taxon>
        <taxon>Bacilli</taxon>
        <taxon>Lactobacillales</taxon>
        <taxon>Carnobacteriaceae</taxon>
        <taxon>Granulicatella</taxon>
    </lineage>
</organism>
<dbReference type="EMBL" id="ACKZ01000029">
    <property type="protein sequence ID" value="EEW36421.1"/>
    <property type="molecule type" value="Genomic_DNA"/>
</dbReference>
<protein>
    <recommendedName>
        <fullName evidence="4">DUF1307 domain-containing protein</fullName>
    </recommendedName>
</protein>
<accession>C8NIM4</accession>
<feature type="chain" id="PRO_5002990945" description="DUF1307 domain-containing protein" evidence="1">
    <location>
        <begin position="19"/>
        <end position="335"/>
    </location>
</feature>
<gene>
    <name evidence="2" type="ORF">HMPREF0444_1769</name>
</gene>
<evidence type="ECO:0008006" key="4">
    <source>
        <dbReference type="Google" id="ProtNLM"/>
    </source>
</evidence>
<dbReference type="GeneID" id="78412472"/>
<dbReference type="STRING" id="638301.HMPREF0444_1769"/>